<keyword evidence="5" id="KW-0479">Metal-binding</keyword>
<dbReference type="InterPro" id="IPR027806">
    <property type="entry name" value="HARBI1_dom"/>
</dbReference>
<evidence type="ECO:0000313" key="11">
    <source>
        <dbReference type="Proteomes" id="UP000233837"/>
    </source>
</evidence>
<dbReference type="PANTHER" id="PTHR22930:SF221">
    <property type="entry name" value="NUCLEASE HARBI1"/>
    <property type="match status" value="1"/>
</dbReference>
<keyword evidence="4" id="KW-0540">Nuclease</keyword>
<dbReference type="Pfam" id="PF13359">
    <property type="entry name" value="DDE_Tnp_4"/>
    <property type="match status" value="1"/>
</dbReference>
<name>A0A2I0VI41_9ASPA</name>
<evidence type="ECO:0000256" key="2">
    <source>
        <dbReference type="ARBA" id="ARBA00004123"/>
    </source>
</evidence>
<feature type="domain" description="DUF8040" evidence="9">
    <location>
        <begin position="55"/>
        <end position="150"/>
    </location>
</feature>
<comment type="similarity">
    <text evidence="3">Belongs to the HARBI1 family.</text>
</comment>
<reference evidence="10 11" key="2">
    <citation type="journal article" date="2017" name="Nature">
        <title>The Apostasia genome and the evolution of orchids.</title>
        <authorList>
            <person name="Zhang G.Q."/>
            <person name="Liu K.W."/>
            <person name="Li Z."/>
            <person name="Lohaus R."/>
            <person name="Hsiao Y.Y."/>
            <person name="Niu S.C."/>
            <person name="Wang J.Y."/>
            <person name="Lin Y.C."/>
            <person name="Xu Q."/>
            <person name="Chen L.J."/>
            <person name="Yoshida K."/>
            <person name="Fujiwara S."/>
            <person name="Wang Z.W."/>
            <person name="Zhang Y.Q."/>
            <person name="Mitsuda N."/>
            <person name="Wang M."/>
            <person name="Liu G.H."/>
            <person name="Pecoraro L."/>
            <person name="Huang H.X."/>
            <person name="Xiao X.J."/>
            <person name="Lin M."/>
            <person name="Wu X.Y."/>
            <person name="Wu W.L."/>
            <person name="Chen Y.Y."/>
            <person name="Chang S.B."/>
            <person name="Sakamoto S."/>
            <person name="Ohme-Takagi M."/>
            <person name="Yagi M."/>
            <person name="Zeng S.J."/>
            <person name="Shen C.Y."/>
            <person name="Yeh C.M."/>
            <person name="Luo Y.B."/>
            <person name="Tsai W.C."/>
            <person name="Van de Peer Y."/>
            <person name="Liu Z.J."/>
        </authorList>
    </citation>
    <scope>NUCLEOTIDE SEQUENCE [LARGE SCALE GENOMIC DNA]</scope>
    <source>
        <tissue evidence="10">The whole plant</tissue>
    </source>
</reference>
<dbReference type="InterPro" id="IPR045249">
    <property type="entry name" value="HARBI1-like"/>
</dbReference>
<dbReference type="GO" id="GO:0046872">
    <property type="term" value="F:metal ion binding"/>
    <property type="evidence" value="ECO:0007669"/>
    <property type="project" value="UniProtKB-KW"/>
</dbReference>
<comment type="subcellular location">
    <subcellularLocation>
        <location evidence="2">Nucleus</location>
    </subcellularLocation>
</comment>
<evidence type="ECO:0000256" key="1">
    <source>
        <dbReference type="ARBA" id="ARBA00001968"/>
    </source>
</evidence>
<dbReference type="Pfam" id="PF26138">
    <property type="entry name" value="DUF8040"/>
    <property type="match status" value="1"/>
</dbReference>
<keyword evidence="7" id="KW-0539">Nucleus</keyword>
<evidence type="ECO:0000256" key="7">
    <source>
        <dbReference type="ARBA" id="ARBA00023242"/>
    </source>
</evidence>
<keyword evidence="6" id="KW-0378">Hydrolase</keyword>
<dbReference type="PANTHER" id="PTHR22930">
    <property type="match status" value="1"/>
</dbReference>
<dbReference type="OrthoDB" id="784298at2759"/>
<organism evidence="10 11">
    <name type="scientific">Dendrobium catenatum</name>
    <dbReference type="NCBI Taxonomy" id="906689"/>
    <lineage>
        <taxon>Eukaryota</taxon>
        <taxon>Viridiplantae</taxon>
        <taxon>Streptophyta</taxon>
        <taxon>Embryophyta</taxon>
        <taxon>Tracheophyta</taxon>
        <taxon>Spermatophyta</taxon>
        <taxon>Magnoliopsida</taxon>
        <taxon>Liliopsida</taxon>
        <taxon>Asparagales</taxon>
        <taxon>Orchidaceae</taxon>
        <taxon>Epidendroideae</taxon>
        <taxon>Malaxideae</taxon>
        <taxon>Dendrobiinae</taxon>
        <taxon>Dendrobium</taxon>
    </lineage>
</organism>
<evidence type="ECO:0000259" key="8">
    <source>
        <dbReference type="Pfam" id="PF13359"/>
    </source>
</evidence>
<keyword evidence="11" id="KW-1185">Reference proteome</keyword>
<proteinExistence type="inferred from homology"/>
<dbReference type="GO" id="GO:0004518">
    <property type="term" value="F:nuclease activity"/>
    <property type="evidence" value="ECO:0007669"/>
    <property type="project" value="UniProtKB-KW"/>
</dbReference>
<dbReference type="STRING" id="906689.A0A2I0VI41"/>
<dbReference type="Proteomes" id="UP000233837">
    <property type="component" value="Unassembled WGS sequence"/>
</dbReference>
<evidence type="ECO:0000313" key="10">
    <source>
        <dbReference type="EMBL" id="PKU63071.1"/>
    </source>
</evidence>
<dbReference type="AlphaFoldDB" id="A0A2I0VI41"/>
<reference evidence="10 11" key="1">
    <citation type="journal article" date="2016" name="Sci. Rep.">
        <title>The Dendrobium catenatum Lindl. genome sequence provides insights into polysaccharide synthase, floral development and adaptive evolution.</title>
        <authorList>
            <person name="Zhang G.Q."/>
            <person name="Xu Q."/>
            <person name="Bian C."/>
            <person name="Tsai W.C."/>
            <person name="Yeh C.M."/>
            <person name="Liu K.W."/>
            <person name="Yoshida K."/>
            <person name="Zhang L.S."/>
            <person name="Chang S.B."/>
            <person name="Chen F."/>
            <person name="Shi Y."/>
            <person name="Su Y.Y."/>
            <person name="Zhang Y.Q."/>
            <person name="Chen L.J."/>
            <person name="Yin Y."/>
            <person name="Lin M."/>
            <person name="Huang H."/>
            <person name="Deng H."/>
            <person name="Wang Z.W."/>
            <person name="Zhu S.L."/>
            <person name="Zhao X."/>
            <person name="Deng C."/>
            <person name="Niu S.C."/>
            <person name="Huang J."/>
            <person name="Wang M."/>
            <person name="Liu G.H."/>
            <person name="Yang H.J."/>
            <person name="Xiao X.J."/>
            <person name="Hsiao Y.Y."/>
            <person name="Wu W.L."/>
            <person name="Chen Y.Y."/>
            <person name="Mitsuda N."/>
            <person name="Ohme-Takagi M."/>
            <person name="Luo Y.B."/>
            <person name="Van de Peer Y."/>
            <person name="Liu Z.J."/>
        </authorList>
    </citation>
    <scope>NUCLEOTIDE SEQUENCE [LARGE SCALE GENOMIC DNA]</scope>
    <source>
        <tissue evidence="10">The whole plant</tissue>
    </source>
</reference>
<protein>
    <submittedName>
        <fullName evidence="10">Uncharacterized protein</fullName>
    </submittedName>
</protein>
<evidence type="ECO:0000259" key="9">
    <source>
        <dbReference type="Pfam" id="PF26138"/>
    </source>
</evidence>
<dbReference type="GO" id="GO:0005634">
    <property type="term" value="C:nucleus"/>
    <property type="evidence" value="ECO:0007669"/>
    <property type="project" value="UniProtKB-SubCell"/>
</dbReference>
<evidence type="ECO:0000256" key="4">
    <source>
        <dbReference type="ARBA" id="ARBA00022722"/>
    </source>
</evidence>
<dbReference type="GO" id="GO:0016787">
    <property type="term" value="F:hydrolase activity"/>
    <property type="evidence" value="ECO:0007669"/>
    <property type="project" value="UniProtKB-KW"/>
</dbReference>
<dbReference type="EMBL" id="KZ503536">
    <property type="protein sequence ID" value="PKU63071.1"/>
    <property type="molecule type" value="Genomic_DNA"/>
</dbReference>
<evidence type="ECO:0000256" key="5">
    <source>
        <dbReference type="ARBA" id="ARBA00022723"/>
    </source>
</evidence>
<sequence length="421" mass="48964">MTEDLLNFEEDEVLDDMLEVNERKGVTKYTRIILTTTCAIHDYYALYVCKNPCMTSALTGDKWLCELSHGHPNRFHNMFKMSQVIFMDLVSLLESSYGLHGSRRTSTREVLAITLYILGHNESIRSTCEQFQHSKETISRFFYNGLQALVRLSMEIIAPVDKFFHHIPEKIINDKRYMPYFKDCIGAIDGTHVDARIPIKEQVIYIGRHHSPTQNVMAACDFNMCFTFVSPGWEGSTHDARIFKHAVMDPKYNIPAPPPGRFYLVDAGYPLQRGYLKPYIGTRYHLPDFRRGSRTIMGHKELFNSRHSSLRSVIERSFGVWKKKWGILRDMPNYSFKKQRLIVVGTMGLHNYIRRHISRNDPDFIDCDVDENFIHPEAYQCRVGEQIEESNVLYADVEFGDDEGVNEMIELREKIAFELCN</sequence>
<feature type="domain" description="DDE Tnp4" evidence="8">
    <location>
        <begin position="188"/>
        <end position="351"/>
    </location>
</feature>
<accession>A0A2I0VI41</accession>
<dbReference type="InterPro" id="IPR058353">
    <property type="entry name" value="DUF8040"/>
</dbReference>
<evidence type="ECO:0000256" key="3">
    <source>
        <dbReference type="ARBA" id="ARBA00006958"/>
    </source>
</evidence>
<comment type="cofactor">
    <cofactor evidence="1">
        <name>a divalent metal cation</name>
        <dbReference type="ChEBI" id="CHEBI:60240"/>
    </cofactor>
</comment>
<gene>
    <name evidence="10" type="ORF">MA16_Dca024900</name>
</gene>
<evidence type="ECO:0000256" key="6">
    <source>
        <dbReference type="ARBA" id="ARBA00022801"/>
    </source>
</evidence>